<evidence type="ECO:0000256" key="3">
    <source>
        <dbReference type="SAM" id="SignalP"/>
    </source>
</evidence>
<dbReference type="Pfam" id="PF08031">
    <property type="entry name" value="BBE"/>
    <property type="match status" value="1"/>
</dbReference>
<comment type="similarity">
    <text evidence="1">Belongs to the oxygen-dependent FAD-linked oxidoreductase family.</text>
</comment>
<protein>
    <recommendedName>
        <fullName evidence="4">FAD-binding PCMH-type domain-containing protein</fullName>
    </recommendedName>
</protein>
<dbReference type="SUPFAM" id="SSF56176">
    <property type="entry name" value="FAD-binding/transporter-associated domain-like"/>
    <property type="match status" value="1"/>
</dbReference>
<evidence type="ECO:0000313" key="6">
    <source>
        <dbReference type="Proteomes" id="UP001251528"/>
    </source>
</evidence>
<dbReference type="AlphaFoldDB" id="A0AAJ0G2S0"/>
<accession>A0AAJ0G2S0</accession>
<dbReference type="InterPro" id="IPR006093">
    <property type="entry name" value="Oxy_OxRdtase_FAD_BS"/>
</dbReference>
<dbReference type="GO" id="GO:0016491">
    <property type="term" value="F:oxidoreductase activity"/>
    <property type="evidence" value="ECO:0007669"/>
    <property type="project" value="UniProtKB-KW"/>
</dbReference>
<dbReference type="EMBL" id="JASWJB010000004">
    <property type="protein sequence ID" value="KAK2616626.1"/>
    <property type="molecule type" value="Genomic_DNA"/>
</dbReference>
<evidence type="ECO:0000313" key="5">
    <source>
        <dbReference type="EMBL" id="KAK2616626.1"/>
    </source>
</evidence>
<dbReference type="PROSITE" id="PS51387">
    <property type="entry name" value="FAD_PCMH"/>
    <property type="match status" value="1"/>
</dbReference>
<dbReference type="InterPro" id="IPR006094">
    <property type="entry name" value="Oxid_FAD_bind_N"/>
</dbReference>
<evidence type="ECO:0000256" key="1">
    <source>
        <dbReference type="ARBA" id="ARBA00005466"/>
    </source>
</evidence>
<reference evidence="5" key="1">
    <citation type="submission" date="2023-06" db="EMBL/GenBank/DDBJ databases">
        <title>Conoideocrella luteorostrata (Hypocreales: Clavicipitaceae), a potential biocontrol fungus for elongate hemlock scale in United States Christmas tree production areas.</title>
        <authorList>
            <person name="Barrett H."/>
            <person name="Lovett B."/>
            <person name="Macias A.M."/>
            <person name="Stajich J.E."/>
            <person name="Kasson M.T."/>
        </authorList>
    </citation>
    <scope>NUCLEOTIDE SEQUENCE</scope>
    <source>
        <strain evidence="5">ARSEF 14590</strain>
    </source>
</reference>
<proteinExistence type="inferred from homology"/>
<sequence length="685" mass="74539">MTILQRAQLAILSVLSLSELANSHCTSPPPPPACKTYPGSSDWPSNHAWSKFNETLGGKLIRPVPPGAVCHPDQTDYDDARCSNVAKAWKTYDFHASNPVSVMTDQFANFTCLPDKATPCSPAGYPAYVVNATSAEDVKNAVDFARTHKVLINVKSTGHDYIGRSNAPGTLSIWTRYLNGMLYHAGQFRLEGSGRIIAGNAATVGAGTHVGDIYNFTDVYNQTIVGGGAKTVSVGGYVTGGGHSILAPRYGLAADNVLQIQVVTPDGRIRDVNEDRDGDLFWALRGGGGSTFGVITSMTLKTHASPRITAVEFAMDAHASDPQLREYIGYVSSQATHLMNAGLSGYTFLSNSMPSFASGTATSGSNDTIAAIAGSLILQDQTAQDALRILRPLNETLHQRWKGRANIRVATTEYTSFAAWFNTHHDQGTAGGSFWLVSRLIPEDKLTGSEQELGEALWSALQSIGSVQFFLVGGKGVQAAKPGVNAVNPAWRKAYVHALAARGFQPFNETASREAVKTLDESFEALRALTPDSGAYINEALPFERNWQETFWGANYERLLQIKRHIDPEDVLWCAPCVGIDCQRSVFRENDVVCIVHETNYELTKIVKSHHGIFNHLLARVTANIKPCKIQSARIRSSFRHRSKDAAGSGAYRLHYRRITIRNSDLSFRAASPLCIGTMTPWAMV</sequence>
<feature type="signal peptide" evidence="3">
    <location>
        <begin position="1"/>
        <end position="23"/>
    </location>
</feature>
<keyword evidence="3" id="KW-0732">Signal</keyword>
<keyword evidence="2" id="KW-0560">Oxidoreductase</keyword>
<organism evidence="5 6">
    <name type="scientific">Conoideocrella luteorostrata</name>
    <dbReference type="NCBI Taxonomy" id="1105319"/>
    <lineage>
        <taxon>Eukaryota</taxon>
        <taxon>Fungi</taxon>
        <taxon>Dikarya</taxon>
        <taxon>Ascomycota</taxon>
        <taxon>Pezizomycotina</taxon>
        <taxon>Sordariomycetes</taxon>
        <taxon>Hypocreomycetidae</taxon>
        <taxon>Hypocreales</taxon>
        <taxon>Clavicipitaceae</taxon>
        <taxon>Conoideocrella</taxon>
    </lineage>
</organism>
<dbReference type="Gene3D" id="3.30.465.10">
    <property type="match status" value="2"/>
</dbReference>
<dbReference type="Proteomes" id="UP001251528">
    <property type="component" value="Unassembled WGS sequence"/>
</dbReference>
<gene>
    <name evidence="5" type="ORF">QQS21_000449</name>
</gene>
<dbReference type="PANTHER" id="PTHR13878:SF91">
    <property type="entry name" value="FAD BINDING DOMAIN PROTEIN (AFU_ORTHOLOGUE AFUA_6G12070)-RELATED"/>
    <property type="match status" value="1"/>
</dbReference>
<dbReference type="InterPro" id="IPR012951">
    <property type="entry name" value="BBE"/>
</dbReference>
<dbReference type="InterPro" id="IPR016166">
    <property type="entry name" value="FAD-bd_PCMH"/>
</dbReference>
<dbReference type="PROSITE" id="PS00862">
    <property type="entry name" value="OX2_COVAL_FAD"/>
    <property type="match status" value="1"/>
</dbReference>
<dbReference type="PANTHER" id="PTHR13878">
    <property type="entry name" value="GULONOLACTONE OXIDASE"/>
    <property type="match status" value="1"/>
</dbReference>
<feature type="chain" id="PRO_5042502297" description="FAD-binding PCMH-type domain-containing protein" evidence="3">
    <location>
        <begin position="24"/>
        <end position="685"/>
    </location>
</feature>
<dbReference type="InterPro" id="IPR036318">
    <property type="entry name" value="FAD-bd_PCMH-like_sf"/>
</dbReference>
<dbReference type="InterPro" id="IPR016169">
    <property type="entry name" value="FAD-bd_PCMH_sub2"/>
</dbReference>
<comment type="caution">
    <text evidence="5">The sequence shown here is derived from an EMBL/GenBank/DDBJ whole genome shotgun (WGS) entry which is preliminary data.</text>
</comment>
<dbReference type="Pfam" id="PF01565">
    <property type="entry name" value="FAD_binding_4"/>
    <property type="match status" value="1"/>
</dbReference>
<name>A0AAJ0G2S0_9HYPO</name>
<evidence type="ECO:0000259" key="4">
    <source>
        <dbReference type="PROSITE" id="PS51387"/>
    </source>
</evidence>
<evidence type="ECO:0000256" key="2">
    <source>
        <dbReference type="ARBA" id="ARBA00023002"/>
    </source>
</evidence>
<feature type="domain" description="FAD-binding PCMH-type" evidence="4">
    <location>
        <begin position="122"/>
        <end position="305"/>
    </location>
</feature>
<dbReference type="InterPro" id="IPR050432">
    <property type="entry name" value="FAD-linked_Oxidoreductases_BP"/>
</dbReference>
<dbReference type="GO" id="GO:0071949">
    <property type="term" value="F:FAD binding"/>
    <property type="evidence" value="ECO:0007669"/>
    <property type="project" value="InterPro"/>
</dbReference>
<keyword evidence="6" id="KW-1185">Reference proteome</keyword>